<dbReference type="KEGG" id="abut:Ami103574_09155"/>
<feature type="transmembrane region" description="Helical" evidence="6">
    <location>
        <begin position="305"/>
        <end position="326"/>
    </location>
</feature>
<feature type="transmembrane region" description="Helical" evidence="6">
    <location>
        <begin position="133"/>
        <end position="162"/>
    </location>
</feature>
<keyword evidence="3 6" id="KW-0812">Transmembrane</keyword>
<dbReference type="InterPro" id="IPR001204">
    <property type="entry name" value="Phos_transporter"/>
</dbReference>
<keyword evidence="4 6" id="KW-1133">Transmembrane helix</keyword>
<dbReference type="GO" id="GO:0016020">
    <property type="term" value="C:membrane"/>
    <property type="evidence" value="ECO:0007669"/>
    <property type="project" value="UniProtKB-SubCell"/>
</dbReference>
<keyword evidence="5 6" id="KW-0472">Membrane</keyword>
<dbReference type="AlphaFoldDB" id="A0A858BXP7"/>
<feature type="transmembrane region" description="Helical" evidence="6">
    <location>
        <begin position="44"/>
        <end position="65"/>
    </location>
</feature>
<evidence type="ECO:0000256" key="3">
    <source>
        <dbReference type="ARBA" id="ARBA00022692"/>
    </source>
</evidence>
<gene>
    <name evidence="7" type="ORF">Ami103574_09155</name>
</gene>
<evidence type="ECO:0000256" key="1">
    <source>
        <dbReference type="ARBA" id="ARBA00004141"/>
    </source>
</evidence>
<dbReference type="GO" id="GO:0035435">
    <property type="term" value="P:phosphate ion transmembrane transport"/>
    <property type="evidence" value="ECO:0007669"/>
    <property type="project" value="TreeGrafter"/>
</dbReference>
<feature type="transmembrane region" description="Helical" evidence="6">
    <location>
        <begin position="216"/>
        <end position="238"/>
    </location>
</feature>
<keyword evidence="2" id="KW-0813">Transport</keyword>
<name>A0A858BXP7_9FIRM</name>
<dbReference type="PANTHER" id="PTHR11101:SF80">
    <property type="entry name" value="PHOSPHATE TRANSPORTER"/>
    <property type="match status" value="1"/>
</dbReference>
<evidence type="ECO:0000313" key="8">
    <source>
        <dbReference type="Proteomes" id="UP000466848"/>
    </source>
</evidence>
<comment type="subcellular location">
    <subcellularLocation>
        <location evidence="1">Membrane</location>
        <topology evidence="1">Multi-pass membrane protein</topology>
    </subcellularLocation>
</comment>
<organism evidence="7 8">
    <name type="scientific">Aminipila butyrica</name>
    <dbReference type="NCBI Taxonomy" id="433296"/>
    <lineage>
        <taxon>Bacteria</taxon>
        <taxon>Bacillati</taxon>
        <taxon>Bacillota</taxon>
        <taxon>Clostridia</taxon>
        <taxon>Peptostreptococcales</taxon>
        <taxon>Anaerovoracaceae</taxon>
        <taxon>Aminipila</taxon>
    </lineage>
</organism>
<accession>A0A858BXP7</accession>
<dbReference type="Proteomes" id="UP000466848">
    <property type="component" value="Chromosome"/>
</dbReference>
<evidence type="ECO:0000256" key="5">
    <source>
        <dbReference type="ARBA" id="ARBA00023136"/>
    </source>
</evidence>
<feature type="transmembrane region" description="Helical" evidence="6">
    <location>
        <begin position="77"/>
        <end position="95"/>
    </location>
</feature>
<sequence length="331" mass="35095">MPSTILLWVLVVALLFEFINGFHDTANAIATSVYTRALSAKNAIMLAAVMNFCGALVSEKVALTISKGLVDVELEQYVILSALIGAIIWNLITWWKGIPSSSSHALIGGLIGATIVYTMSVKHIVWSGVLEKVIIPLFTSPVIGFIFGFFFMKLIFIAFAGWSQGRVNKLFLKLQILSAALIAYSHGNNDAQKTMGIMTLALMTGGLLDSHSGIPLWIKIACATTMAAGTSLGGWKIMKTMGGGVTKLQPASGFAAQTGAALVIEGMSFFGAPVSTTHVITTAIMGAGSVKRLSAVKWAIAESIVTAWVITLPITMFLGGMAAFIIEKFVA</sequence>
<evidence type="ECO:0000313" key="7">
    <source>
        <dbReference type="EMBL" id="QIB69484.1"/>
    </source>
</evidence>
<reference evidence="7 8" key="1">
    <citation type="submission" date="2020-02" db="EMBL/GenBank/DDBJ databases">
        <authorList>
            <person name="Kim Y.B."/>
            <person name="Roh S.W."/>
        </authorList>
    </citation>
    <scope>NUCLEOTIDE SEQUENCE [LARGE SCALE GENOMIC DNA]</scope>
    <source>
        <strain evidence="7 8">DSM 103574</strain>
    </source>
</reference>
<evidence type="ECO:0000256" key="6">
    <source>
        <dbReference type="SAM" id="Phobius"/>
    </source>
</evidence>
<dbReference type="Pfam" id="PF01384">
    <property type="entry name" value="PHO4"/>
    <property type="match status" value="2"/>
</dbReference>
<keyword evidence="8" id="KW-1185">Reference proteome</keyword>
<feature type="transmembrane region" description="Helical" evidence="6">
    <location>
        <begin position="101"/>
        <end position="121"/>
    </location>
</feature>
<feature type="transmembrane region" description="Helical" evidence="6">
    <location>
        <begin position="259"/>
        <end position="285"/>
    </location>
</feature>
<dbReference type="PANTHER" id="PTHR11101">
    <property type="entry name" value="PHOSPHATE TRANSPORTER"/>
    <property type="match status" value="1"/>
</dbReference>
<dbReference type="GO" id="GO:0005315">
    <property type="term" value="F:phosphate transmembrane transporter activity"/>
    <property type="evidence" value="ECO:0007669"/>
    <property type="project" value="InterPro"/>
</dbReference>
<evidence type="ECO:0000256" key="2">
    <source>
        <dbReference type="ARBA" id="ARBA00022448"/>
    </source>
</evidence>
<dbReference type="EMBL" id="CP048649">
    <property type="protein sequence ID" value="QIB69484.1"/>
    <property type="molecule type" value="Genomic_DNA"/>
</dbReference>
<dbReference type="RefSeq" id="WP_163066727.1">
    <property type="nucleotide sequence ID" value="NZ_CP048649.1"/>
</dbReference>
<proteinExistence type="predicted"/>
<protein>
    <submittedName>
        <fullName evidence="7">Inorganic phosphate transporter</fullName>
    </submittedName>
</protein>
<evidence type="ECO:0000256" key="4">
    <source>
        <dbReference type="ARBA" id="ARBA00022989"/>
    </source>
</evidence>